<evidence type="ECO:0000256" key="1">
    <source>
        <dbReference type="SAM" id="MobiDB-lite"/>
    </source>
</evidence>
<protein>
    <submittedName>
        <fullName evidence="2">Uncharacterized protein</fullName>
    </submittedName>
</protein>
<dbReference type="EMBL" id="BGZK01001175">
    <property type="protein sequence ID" value="GBP73481.1"/>
    <property type="molecule type" value="Genomic_DNA"/>
</dbReference>
<reference evidence="2 3" key="1">
    <citation type="journal article" date="2019" name="Commun. Biol.">
        <title>The bagworm genome reveals a unique fibroin gene that provides high tensile strength.</title>
        <authorList>
            <person name="Kono N."/>
            <person name="Nakamura H."/>
            <person name="Ohtoshi R."/>
            <person name="Tomita M."/>
            <person name="Numata K."/>
            <person name="Arakawa K."/>
        </authorList>
    </citation>
    <scope>NUCLEOTIDE SEQUENCE [LARGE SCALE GENOMIC DNA]</scope>
</reference>
<keyword evidence="3" id="KW-1185">Reference proteome</keyword>
<gene>
    <name evidence="2" type="ORF">EVAR_29373_1</name>
</gene>
<organism evidence="2 3">
    <name type="scientific">Eumeta variegata</name>
    <name type="common">Bagworm moth</name>
    <name type="synonym">Eumeta japonica</name>
    <dbReference type="NCBI Taxonomy" id="151549"/>
    <lineage>
        <taxon>Eukaryota</taxon>
        <taxon>Metazoa</taxon>
        <taxon>Ecdysozoa</taxon>
        <taxon>Arthropoda</taxon>
        <taxon>Hexapoda</taxon>
        <taxon>Insecta</taxon>
        <taxon>Pterygota</taxon>
        <taxon>Neoptera</taxon>
        <taxon>Endopterygota</taxon>
        <taxon>Lepidoptera</taxon>
        <taxon>Glossata</taxon>
        <taxon>Ditrysia</taxon>
        <taxon>Tineoidea</taxon>
        <taxon>Psychidae</taxon>
        <taxon>Oiketicinae</taxon>
        <taxon>Eumeta</taxon>
    </lineage>
</organism>
<feature type="region of interest" description="Disordered" evidence="1">
    <location>
        <begin position="35"/>
        <end position="67"/>
    </location>
</feature>
<comment type="caution">
    <text evidence="2">The sequence shown here is derived from an EMBL/GenBank/DDBJ whole genome shotgun (WGS) entry which is preliminary data.</text>
</comment>
<evidence type="ECO:0000313" key="2">
    <source>
        <dbReference type="EMBL" id="GBP73481.1"/>
    </source>
</evidence>
<name>A0A4C1YAZ1_EUMVA</name>
<accession>A0A4C1YAZ1</accession>
<dbReference type="AlphaFoldDB" id="A0A4C1YAZ1"/>
<dbReference type="Proteomes" id="UP000299102">
    <property type="component" value="Unassembled WGS sequence"/>
</dbReference>
<sequence>MGMFPMREAGHASATCIQRDAHTTFKAIPEEIAAPQAPAHASTHLNADAELRNTPGARARTSGMETE</sequence>
<evidence type="ECO:0000313" key="3">
    <source>
        <dbReference type="Proteomes" id="UP000299102"/>
    </source>
</evidence>
<proteinExistence type="predicted"/>